<feature type="domain" description="Cellulose synthase operon C C-terminal" evidence="9">
    <location>
        <begin position="1096"/>
        <end position="1447"/>
    </location>
</feature>
<dbReference type="Pfam" id="PF14559">
    <property type="entry name" value="TPR_19"/>
    <property type="match status" value="4"/>
</dbReference>
<evidence type="ECO:0000313" key="10">
    <source>
        <dbReference type="EMBL" id="MDA7415675.1"/>
    </source>
</evidence>
<evidence type="ECO:0000259" key="9">
    <source>
        <dbReference type="Pfam" id="PF05420"/>
    </source>
</evidence>
<evidence type="ECO:0000256" key="1">
    <source>
        <dbReference type="ARBA" id="ARBA00005186"/>
    </source>
</evidence>
<accession>A0AAE3N514</accession>
<evidence type="ECO:0000256" key="7">
    <source>
        <dbReference type="SAM" id="MobiDB-lite"/>
    </source>
</evidence>
<dbReference type="InterPro" id="IPR003921">
    <property type="entry name" value="Cell_synth_C"/>
</dbReference>
<evidence type="ECO:0000256" key="5">
    <source>
        <dbReference type="ARBA" id="ARBA00022916"/>
    </source>
</evidence>
<dbReference type="SMART" id="SM00028">
    <property type="entry name" value="TPR"/>
    <property type="match status" value="8"/>
</dbReference>
<dbReference type="Gene3D" id="1.25.40.10">
    <property type="entry name" value="Tetratricopeptide repeat domain"/>
    <property type="match status" value="5"/>
</dbReference>
<feature type="region of interest" description="Disordered" evidence="7">
    <location>
        <begin position="922"/>
        <end position="965"/>
    </location>
</feature>
<evidence type="ECO:0000256" key="6">
    <source>
        <dbReference type="PROSITE-ProRule" id="PRU00339"/>
    </source>
</evidence>
<sequence>MQHRRQGLTPPGCGLRQLVAALGAAGLLCAGAVAHAQDDGRAALAEQGAYWQNMGRNDLAEENWRKLLRLDANSADALYGMAQVELARGRAEQAQPWIDRLRAAHPRDARLARLAAGGPAMSDLQRARAAAQAGRVAEAVQLYRSVIGNQAPPPNLAREYYELLSGSPQDGEEGLRGLQNLLRQQPDNAELRIAVARAQTYREATRREGIRSLSEIAGAGGSAAAPARNSWRQALIWLDARERDIPLYEAFLAGGQDDAVAARLQAIRTPPTTAEGTPASPAAQPVAEGFRAIERGDLAGAEQRFQDALRRQSGYAEAQGGLGIVRLRQERFGEAQQLLEQASRGGGGNRFASALRSASYWALMRQGDSAREQNDLRNARSLYERAVRIDGREPTGLNALADLQAAEGQYAEAEANYRRVLEARADDAQALRGLIVVYTQTGRADEAQKLMARLTPEQLREAGGLRNLRAAQARSQARARLEAGDVAGSQRLLEDAMLQNPDDPWLRLDLAQIYRRGGQLAQARSVMDGLLMSQPEMPDALFASALLAGDAGDGAGGLAYLERIPAASRTREMRELQRRLWVQTQTQRALALARQGQQAAARAVLSAAESSLGRDMSSDIWGPLAEAYAEVGDAPRALAMSRQLLARHPSPAIGDRLLYASVLVKSKQDVELAALLRQLQATPMTPAQRAQFDGLRKGYLLRQADVLREAGNLEAAFNMLSPLLAAQPDDAGTLGALARLYSTARDETQALAIYQRILQRNPTDLDTLLAAAASASAARAHGDAQSYVMAALKQAPEQARVLAAAGRVFRNAGDNRLAEQYLQAAVTAEQRLANPWSPSQTPAAPGAAPLAGGNPFAGMTGRNLPGLPVPNAMAAAPMLPAPAMLPVSAPSAAAGAGLPPPPAWTGLPATAPAAAAMPLPTQPAGALPWPENPAAPAANAPAARPGAGASTTRRGSGNRAASTAAARNVPDAAAYAAPPAGTAPPVYASGLPAPAASAGYAADIGIPAPAQYGGLPLPVPAGYPQAQAWPAPGTGGLPPPTGAAAAGTGLWSTGAPVLNAPVDPLRAELDQLRSERSSSISMGMVYRNREGEDGLSRLADIQVPIEGRISVGEGKVVLSATPTTLDAGTPAYTFSTAARYGAGPAAALAQVYNVVPSPGAQTATGVGLSVGYESKNFDAAVGTTPLGFQESNVIGHLRYRGNVTDSLSLKGELSRKPVTDSLLSFAGTEDVRTGDRWGGVVATGGRGDVTWDSGSFGLYGYGSYHALTGNNVADNFRVEGGGGFYAHLLRNDTHTLTAGMNVGLLHYDKNLSYFTFGHGGYFSPQRYIGLDFPVSWSGKHNRLAWRVNASLGVQSFTQDETPYFPTDAVRQSQVYEAMGQATALQLNNTVFTGYYPSTSRTGLAYNLGAALEYQVAPQLFLGGTVGLSNARNYRQFSGNVYLRYQFDNKGSSLLNVPPSLSPLTSPYTPM</sequence>
<feature type="compositionally biased region" description="Polar residues" evidence="7">
    <location>
        <begin position="950"/>
        <end position="961"/>
    </location>
</feature>
<dbReference type="Pfam" id="PF13432">
    <property type="entry name" value="TPR_16"/>
    <property type="match status" value="1"/>
</dbReference>
<dbReference type="PRINTS" id="PR01441">
    <property type="entry name" value="CELLSNTHASEC"/>
</dbReference>
<dbReference type="PANTHER" id="PTHR45586:SF1">
    <property type="entry name" value="LIPOPOLYSACCHARIDE ASSEMBLY PROTEIN B"/>
    <property type="match status" value="1"/>
</dbReference>
<dbReference type="PROSITE" id="PS50005">
    <property type="entry name" value="TPR"/>
    <property type="match status" value="1"/>
</dbReference>
<dbReference type="SUPFAM" id="SSF48452">
    <property type="entry name" value="TPR-like"/>
    <property type="match status" value="3"/>
</dbReference>
<dbReference type="InterPro" id="IPR011990">
    <property type="entry name" value="TPR-like_helical_dom_sf"/>
</dbReference>
<keyword evidence="11" id="KW-1185">Reference proteome</keyword>
<comment type="caution">
    <text evidence="10">The sequence shown here is derived from an EMBL/GenBank/DDBJ whole genome shotgun (WGS) entry which is preliminary data.</text>
</comment>
<comment type="pathway">
    <text evidence="1">Glycan metabolism; bacterial cellulose biosynthesis.</text>
</comment>
<dbReference type="EMBL" id="JAQIPB010000002">
    <property type="protein sequence ID" value="MDA7415675.1"/>
    <property type="molecule type" value="Genomic_DNA"/>
</dbReference>
<evidence type="ECO:0000256" key="3">
    <source>
        <dbReference type="ARBA" id="ARBA00022737"/>
    </source>
</evidence>
<reference evidence="10" key="1">
    <citation type="submission" date="2023-01" db="EMBL/GenBank/DDBJ databases">
        <title>Xenophilus mangrovi sp. nov., isolated from soil of Mangrove nature reserve.</title>
        <authorList>
            <person name="Xu S."/>
            <person name="Liu Z."/>
            <person name="Xu Y."/>
        </authorList>
    </citation>
    <scope>NUCLEOTIDE SEQUENCE</scope>
    <source>
        <strain evidence="10">YW8</strain>
    </source>
</reference>
<dbReference type="Proteomes" id="UP001212602">
    <property type="component" value="Unassembled WGS sequence"/>
</dbReference>
<dbReference type="InterPro" id="IPR019734">
    <property type="entry name" value="TPR_rpt"/>
</dbReference>
<keyword evidence="5" id="KW-0135">Cellulose biosynthesis</keyword>
<organism evidence="10 11">
    <name type="scientific">Xenophilus arseniciresistens</name>
    <dbReference type="NCBI Taxonomy" id="1283306"/>
    <lineage>
        <taxon>Bacteria</taxon>
        <taxon>Pseudomonadati</taxon>
        <taxon>Pseudomonadota</taxon>
        <taxon>Betaproteobacteria</taxon>
        <taxon>Burkholderiales</taxon>
        <taxon>Comamonadaceae</taxon>
        <taxon>Xenophilus</taxon>
    </lineage>
</organism>
<feature type="compositionally biased region" description="Low complexity" evidence="7">
    <location>
        <begin position="922"/>
        <end position="949"/>
    </location>
</feature>
<evidence type="ECO:0000256" key="8">
    <source>
        <dbReference type="SAM" id="SignalP"/>
    </source>
</evidence>
<dbReference type="PANTHER" id="PTHR45586">
    <property type="entry name" value="TPR REPEAT-CONTAINING PROTEIN PA4667"/>
    <property type="match status" value="1"/>
</dbReference>
<evidence type="ECO:0000256" key="4">
    <source>
        <dbReference type="ARBA" id="ARBA00022803"/>
    </source>
</evidence>
<evidence type="ECO:0000313" key="11">
    <source>
        <dbReference type="Proteomes" id="UP001212602"/>
    </source>
</evidence>
<keyword evidence="2 8" id="KW-0732">Signal</keyword>
<dbReference type="RefSeq" id="WP_271426954.1">
    <property type="nucleotide sequence ID" value="NZ_JAQIPB010000002.1"/>
</dbReference>
<feature type="repeat" description="TPR" evidence="6">
    <location>
        <begin position="731"/>
        <end position="764"/>
    </location>
</feature>
<keyword evidence="3" id="KW-0677">Repeat</keyword>
<dbReference type="GO" id="GO:0006011">
    <property type="term" value="P:UDP-alpha-D-glucose metabolic process"/>
    <property type="evidence" value="ECO:0007669"/>
    <property type="project" value="InterPro"/>
</dbReference>
<dbReference type="InterPro" id="IPR051012">
    <property type="entry name" value="CellSynth/LPSAsmb/PSIAsmb"/>
</dbReference>
<dbReference type="GO" id="GO:0019867">
    <property type="term" value="C:outer membrane"/>
    <property type="evidence" value="ECO:0007669"/>
    <property type="project" value="InterPro"/>
</dbReference>
<feature type="chain" id="PRO_5042215733" evidence="8">
    <location>
        <begin position="37"/>
        <end position="1470"/>
    </location>
</feature>
<dbReference type="GO" id="GO:0030244">
    <property type="term" value="P:cellulose biosynthetic process"/>
    <property type="evidence" value="ECO:0007669"/>
    <property type="project" value="UniProtKB-KW"/>
</dbReference>
<proteinExistence type="predicted"/>
<gene>
    <name evidence="10" type="ORF">PGB34_04805</name>
</gene>
<name>A0AAE3N514_9BURK</name>
<keyword evidence="4 6" id="KW-0802">TPR repeat</keyword>
<evidence type="ECO:0000256" key="2">
    <source>
        <dbReference type="ARBA" id="ARBA00022729"/>
    </source>
</evidence>
<feature type="signal peptide" evidence="8">
    <location>
        <begin position="1"/>
        <end position="36"/>
    </location>
</feature>
<protein>
    <submittedName>
        <fullName evidence="10">Cellulose synthase subunit BcsC-related outer membrane protein</fullName>
    </submittedName>
</protein>
<dbReference type="Pfam" id="PF05420">
    <property type="entry name" value="BCSC_C"/>
    <property type="match status" value="1"/>
</dbReference>
<dbReference type="InterPro" id="IPR008410">
    <property type="entry name" value="BCSC_C"/>
</dbReference>